<accession>A0A2K2FY05</accession>
<dbReference type="RefSeq" id="WP_103097217.1">
    <property type="nucleotide sequence ID" value="NZ_LYMM01000046.1"/>
</dbReference>
<name>A0A2K2FY05_9SPHN</name>
<protein>
    <submittedName>
        <fullName evidence="1">Uncharacterized protein</fullName>
    </submittedName>
</protein>
<dbReference type="Proteomes" id="UP000236327">
    <property type="component" value="Unassembled WGS sequence"/>
</dbReference>
<reference evidence="1 2" key="1">
    <citation type="submission" date="2016-05" db="EMBL/GenBank/DDBJ databases">
        <title>Complete genome sequence of Novosphingobium guangzhouense SA925(T).</title>
        <authorList>
            <person name="Sha S."/>
        </authorList>
    </citation>
    <scope>NUCLEOTIDE SEQUENCE [LARGE SCALE GENOMIC DNA]</scope>
    <source>
        <strain evidence="1 2">SA925</strain>
    </source>
</reference>
<dbReference type="EMBL" id="LYMM01000046">
    <property type="protein sequence ID" value="PNU03653.1"/>
    <property type="molecule type" value="Genomic_DNA"/>
</dbReference>
<evidence type="ECO:0000313" key="2">
    <source>
        <dbReference type="Proteomes" id="UP000236327"/>
    </source>
</evidence>
<comment type="caution">
    <text evidence="1">The sequence shown here is derived from an EMBL/GenBank/DDBJ whole genome shotgun (WGS) entry which is preliminary data.</text>
</comment>
<evidence type="ECO:0000313" key="1">
    <source>
        <dbReference type="EMBL" id="PNU03653.1"/>
    </source>
</evidence>
<sequence>MDIIDNLRAATEGDVSEALERADTRLPIESVVDLLEAYNRILDQRLGLPEPTETETKRMP</sequence>
<gene>
    <name evidence="1" type="ORF">A8V01_22990</name>
</gene>
<proteinExistence type="predicted"/>
<dbReference type="AlphaFoldDB" id="A0A2K2FY05"/>
<organism evidence="1 2">
    <name type="scientific">Novosphingobium guangzhouense</name>
    <dbReference type="NCBI Taxonomy" id="1850347"/>
    <lineage>
        <taxon>Bacteria</taxon>
        <taxon>Pseudomonadati</taxon>
        <taxon>Pseudomonadota</taxon>
        <taxon>Alphaproteobacteria</taxon>
        <taxon>Sphingomonadales</taxon>
        <taxon>Sphingomonadaceae</taxon>
        <taxon>Novosphingobium</taxon>
    </lineage>
</organism>
<dbReference type="OrthoDB" id="7510617at2"/>
<keyword evidence="2" id="KW-1185">Reference proteome</keyword>